<organism evidence="1">
    <name type="scientific">marine metagenome</name>
    <dbReference type="NCBI Taxonomy" id="408172"/>
    <lineage>
        <taxon>unclassified sequences</taxon>
        <taxon>metagenomes</taxon>
        <taxon>ecological metagenomes</taxon>
    </lineage>
</organism>
<accession>A0A383BD46</accession>
<sequence length="217" mass="25860">MSNPQLVFCDSYEALNKLYANGLPKNTKIITKSPTILRSNNTYVQNLEEYTDDQYREKFRNKSKILTYKIFNSLKKNKDYSEYSLLMAYNFLNFFNKIFFGSLFKEDIFKNEFWIVQPVCEEKQVNYALSSEIYNILETHPLCKKKKINVNVTKERSTRGNSKVSVFRRLRVVGYKGIFWYSINLIALLFKNNKYKIAIISTNELVRDIVYYLLWNK</sequence>
<reference evidence="1" key="1">
    <citation type="submission" date="2018-05" db="EMBL/GenBank/DDBJ databases">
        <authorList>
            <person name="Lanie J.A."/>
            <person name="Ng W.-L."/>
            <person name="Kazmierczak K.M."/>
            <person name="Andrzejewski T.M."/>
            <person name="Davidsen T.M."/>
            <person name="Wayne K.J."/>
            <person name="Tettelin H."/>
            <person name="Glass J.I."/>
            <person name="Rusch D."/>
            <person name="Podicherti R."/>
            <person name="Tsui H.-C.T."/>
            <person name="Winkler M.E."/>
        </authorList>
    </citation>
    <scope>NUCLEOTIDE SEQUENCE</scope>
</reference>
<name>A0A383BD46_9ZZZZ</name>
<feature type="non-terminal residue" evidence="1">
    <location>
        <position position="217"/>
    </location>
</feature>
<gene>
    <name evidence="1" type="ORF">METZ01_LOCUS470202</name>
</gene>
<dbReference type="AlphaFoldDB" id="A0A383BD46"/>
<protein>
    <submittedName>
        <fullName evidence="1">Uncharacterized protein</fullName>
    </submittedName>
</protein>
<evidence type="ECO:0000313" key="1">
    <source>
        <dbReference type="EMBL" id="SVE17348.1"/>
    </source>
</evidence>
<proteinExistence type="predicted"/>
<dbReference type="EMBL" id="UINC01199089">
    <property type="protein sequence ID" value="SVE17348.1"/>
    <property type="molecule type" value="Genomic_DNA"/>
</dbReference>